<dbReference type="AlphaFoldDB" id="A0A4Z1GHR0"/>
<organism evidence="2 3">
    <name type="scientific">Botrytis hyacinthi</name>
    <dbReference type="NCBI Taxonomy" id="278943"/>
    <lineage>
        <taxon>Eukaryota</taxon>
        <taxon>Fungi</taxon>
        <taxon>Dikarya</taxon>
        <taxon>Ascomycota</taxon>
        <taxon>Pezizomycotina</taxon>
        <taxon>Leotiomycetes</taxon>
        <taxon>Helotiales</taxon>
        <taxon>Sclerotiniaceae</taxon>
        <taxon>Botrytis</taxon>
    </lineage>
</organism>
<evidence type="ECO:0000256" key="1">
    <source>
        <dbReference type="SAM" id="MobiDB-lite"/>
    </source>
</evidence>
<accession>A0A4Z1GHR0</accession>
<dbReference type="EMBL" id="PQXK01000176">
    <property type="protein sequence ID" value="TGO34940.1"/>
    <property type="molecule type" value="Genomic_DNA"/>
</dbReference>
<comment type="caution">
    <text evidence="2">The sequence shown here is derived from an EMBL/GenBank/DDBJ whole genome shotgun (WGS) entry which is preliminary data.</text>
</comment>
<gene>
    <name evidence="2" type="ORF">BHYA_0176g00220</name>
</gene>
<keyword evidence="3" id="KW-1185">Reference proteome</keyword>
<proteinExistence type="predicted"/>
<name>A0A4Z1GHR0_9HELO</name>
<reference evidence="2 3" key="1">
    <citation type="submission" date="2017-12" db="EMBL/GenBank/DDBJ databases">
        <title>Comparative genomics of Botrytis spp.</title>
        <authorList>
            <person name="Valero-Jimenez C.A."/>
            <person name="Tapia P."/>
            <person name="Veloso J."/>
            <person name="Silva-Moreno E."/>
            <person name="Staats M."/>
            <person name="Valdes J.H."/>
            <person name="Van Kan J.A.L."/>
        </authorList>
    </citation>
    <scope>NUCLEOTIDE SEQUENCE [LARGE SCALE GENOMIC DNA]</scope>
    <source>
        <strain evidence="2 3">Bh0001</strain>
    </source>
</reference>
<sequence>MASSSAAGAPNNTLSLSGYGLKHGLEKRKEYQYIQTHPVSSVAVEKAQKGLIGSETELKSSPSIPSLSSNQREQELPSDDRTICALVVGLYFSNTGAFDITKAPIIETDKGTHKGMPVGKEVPISPEEFNHSPVFTVVANIVEETSEEGAKLYVLAGEKDGLSAPCRVAQNKVFFFDEFRDDSPSRARREVSWMANVKKHSAVEGRARDTRKLTSGMKGGLRNSLVKHLFLLATLKGPPPEDLLRSVSNTSRSAYTDMYQRDMPSGETIDAFVEKDSAWDHTCTSSFISAIKRVWPSIQLTEEIADALRAELREAELLVDYRHLKGFLIEGSFIIENEIQAPGVARTTTNKEVAIAALSVAQRHKQADTTPRPSIHAVQDKEYWVRMLKERLKNLVQGTADWNKAAIDNLGENVMKVDSWTAVFKGYSSARDRDAQKMLSASLARPMFSQVTIKHDGTIKILEEMIRLTEMWLNHASQ</sequence>
<evidence type="ECO:0000313" key="2">
    <source>
        <dbReference type="EMBL" id="TGO34940.1"/>
    </source>
</evidence>
<protein>
    <submittedName>
        <fullName evidence="2">Uncharacterized protein</fullName>
    </submittedName>
</protein>
<feature type="compositionally biased region" description="Low complexity" evidence="1">
    <location>
        <begin position="60"/>
        <end position="69"/>
    </location>
</feature>
<evidence type="ECO:0000313" key="3">
    <source>
        <dbReference type="Proteomes" id="UP000297814"/>
    </source>
</evidence>
<dbReference type="Proteomes" id="UP000297814">
    <property type="component" value="Unassembled WGS sequence"/>
</dbReference>
<feature type="region of interest" description="Disordered" evidence="1">
    <location>
        <begin position="53"/>
        <end position="76"/>
    </location>
</feature>